<accession>A0A2B4R3Z0</accession>
<dbReference type="SMART" id="SM00385">
    <property type="entry name" value="CYCLIN"/>
    <property type="match status" value="1"/>
</dbReference>
<reference evidence="4" key="1">
    <citation type="journal article" date="2017" name="bioRxiv">
        <title>Comparative analysis of the genomes of Stylophora pistillata and Acropora digitifera provides evidence for extensive differences between species of corals.</title>
        <authorList>
            <person name="Voolstra C.R."/>
            <person name="Li Y."/>
            <person name="Liew Y.J."/>
            <person name="Baumgarten S."/>
            <person name="Zoccola D."/>
            <person name="Flot J.-F."/>
            <person name="Tambutte S."/>
            <person name="Allemand D."/>
            <person name="Aranda M."/>
        </authorList>
    </citation>
    <scope>NUCLEOTIDE SEQUENCE [LARGE SCALE GENOMIC DNA]</scope>
</reference>
<dbReference type="PANTHER" id="PTHR10177">
    <property type="entry name" value="CYCLINS"/>
    <property type="match status" value="1"/>
</dbReference>
<dbReference type="Gene3D" id="3.30.710.10">
    <property type="entry name" value="Potassium Channel Kv1.1, Chain A"/>
    <property type="match status" value="1"/>
</dbReference>
<dbReference type="Gene3D" id="1.10.472.10">
    <property type="entry name" value="Cyclin-like"/>
    <property type="match status" value="1"/>
</dbReference>
<dbReference type="SUPFAM" id="SSF47954">
    <property type="entry name" value="Cyclin-like"/>
    <property type="match status" value="1"/>
</dbReference>
<name>A0A2B4R3Z0_STYPI</name>
<sequence>MNPTTKDQKKMRRAMTISGQRSLPDTLVMSVLRGKLQLVRTACMLIAAKFEEIYPPDISDFVYITDDTYTAKQVLKMESLILKTLGFEVCSPTILNFLERFLKATECPEADKSKVESLTKRKNEQFCDVTLDVGVSDDRARLKAHGNVLSAASPLFYSALNNDMKEGVI</sequence>
<evidence type="ECO:0000259" key="2">
    <source>
        <dbReference type="PROSITE" id="PS50097"/>
    </source>
</evidence>
<evidence type="ECO:0000313" key="3">
    <source>
        <dbReference type="EMBL" id="PFX11503.1"/>
    </source>
</evidence>
<dbReference type="AlphaFoldDB" id="A0A2B4R3Z0"/>
<evidence type="ECO:0000313" key="4">
    <source>
        <dbReference type="Proteomes" id="UP000225706"/>
    </source>
</evidence>
<dbReference type="SUPFAM" id="SSF54695">
    <property type="entry name" value="POZ domain"/>
    <property type="match status" value="1"/>
</dbReference>
<organism evidence="3 4">
    <name type="scientific">Stylophora pistillata</name>
    <name type="common">Smooth cauliflower coral</name>
    <dbReference type="NCBI Taxonomy" id="50429"/>
    <lineage>
        <taxon>Eukaryota</taxon>
        <taxon>Metazoa</taxon>
        <taxon>Cnidaria</taxon>
        <taxon>Anthozoa</taxon>
        <taxon>Hexacorallia</taxon>
        <taxon>Scleractinia</taxon>
        <taxon>Astrocoeniina</taxon>
        <taxon>Pocilloporidae</taxon>
        <taxon>Stylophora</taxon>
    </lineage>
</organism>
<dbReference type="EMBL" id="LSMT01002365">
    <property type="protein sequence ID" value="PFX11503.1"/>
    <property type="molecule type" value="Genomic_DNA"/>
</dbReference>
<gene>
    <name evidence="3" type="ORF">AWC38_SpisGene24736</name>
</gene>
<comment type="caution">
    <text evidence="3">The sequence shown here is derived from an EMBL/GenBank/DDBJ whole genome shotgun (WGS) entry which is preliminary data.</text>
</comment>
<comment type="similarity">
    <text evidence="1">Belongs to the cyclin family.</text>
</comment>
<dbReference type="Pfam" id="PF00651">
    <property type="entry name" value="BTB"/>
    <property type="match status" value="1"/>
</dbReference>
<dbReference type="InterPro" id="IPR011333">
    <property type="entry name" value="SKP1/BTB/POZ_sf"/>
</dbReference>
<dbReference type="InterPro" id="IPR036915">
    <property type="entry name" value="Cyclin-like_sf"/>
</dbReference>
<keyword evidence="4" id="KW-1185">Reference proteome</keyword>
<dbReference type="OrthoDB" id="5590282at2759"/>
<keyword evidence="1" id="KW-0195">Cyclin</keyword>
<dbReference type="Proteomes" id="UP000225706">
    <property type="component" value="Unassembled WGS sequence"/>
</dbReference>
<feature type="domain" description="BTB" evidence="2">
    <location>
        <begin position="127"/>
        <end position="169"/>
    </location>
</feature>
<dbReference type="InterPro" id="IPR013763">
    <property type="entry name" value="Cyclin-like_dom"/>
</dbReference>
<evidence type="ECO:0000256" key="1">
    <source>
        <dbReference type="RuleBase" id="RU000383"/>
    </source>
</evidence>
<proteinExistence type="inferred from homology"/>
<protein>
    <submittedName>
        <fullName evidence="3">G2/mitotic-specific cyclin-A</fullName>
    </submittedName>
</protein>
<dbReference type="InterPro" id="IPR006671">
    <property type="entry name" value="Cyclin_N"/>
</dbReference>
<dbReference type="InterPro" id="IPR000210">
    <property type="entry name" value="BTB/POZ_dom"/>
</dbReference>
<dbReference type="STRING" id="50429.A0A2B4R3Z0"/>
<dbReference type="PROSITE" id="PS50097">
    <property type="entry name" value="BTB"/>
    <property type="match status" value="1"/>
</dbReference>
<dbReference type="Pfam" id="PF00134">
    <property type="entry name" value="Cyclin_N"/>
    <property type="match status" value="1"/>
</dbReference>
<dbReference type="InterPro" id="IPR039361">
    <property type="entry name" value="Cyclin"/>
</dbReference>